<evidence type="ECO:0000313" key="7">
    <source>
        <dbReference type="RefSeq" id="XP_039119400.1"/>
    </source>
</evidence>
<dbReference type="Pfam" id="PF03124">
    <property type="entry name" value="EXS"/>
    <property type="match status" value="1"/>
</dbReference>
<evidence type="ECO:0000259" key="5">
    <source>
        <dbReference type="Pfam" id="PF03124"/>
    </source>
</evidence>
<evidence type="ECO:0000256" key="2">
    <source>
        <dbReference type="ARBA" id="ARBA00022692"/>
    </source>
</evidence>
<keyword evidence="6" id="KW-1185">Reference proteome</keyword>
<protein>
    <submittedName>
        <fullName evidence="7">Uncharacterized protein LOC120255703</fullName>
    </submittedName>
</protein>
<dbReference type="GO" id="GO:0016020">
    <property type="term" value="C:membrane"/>
    <property type="evidence" value="ECO:0007669"/>
    <property type="project" value="UniProtKB-SubCell"/>
</dbReference>
<evidence type="ECO:0000256" key="1">
    <source>
        <dbReference type="ARBA" id="ARBA00004141"/>
    </source>
</evidence>
<keyword evidence="3" id="KW-1133">Transmembrane helix</keyword>
<dbReference type="InterPro" id="IPR004342">
    <property type="entry name" value="EXS_C"/>
</dbReference>
<organism evidence="6 7">
    <name type="scientific">Dioscorea cayennensis subsp. rotundata</name>
    <name type="common">White Guinea yam</name>
    <name type="synonym">Dioscorea rotundata</name>
    <dbReference type="NCBI Taxonomy" id="55577"/>
    <lineage>
        <taxon>Eukaryota</taxon>
        <taxon>Viridiplantae</taxon>
        <taxon>Streptophyta</taxon>
        <taxon>Embryophyta</taxon>
        <taxon>Tracheophyta</taxon>
        <taxon>Spermatophyta</taxon>
        <taxon>Magnoliopsida</taxon>
        <taxon>Liliopsida</taxon>
        <taxon>Dioscoreales</taxon>
        <taxon>Dioscoreaceae</taxon>
        <taxon>Dioscorea</taxon>
    </lineage>
</organism>
<feature type="domain" description="EXS" evidence="5">
    <location>
        <begin position="35"/>
        <end position="93"/>
    </location>
</feature>
<accession>A0AB40AW95</accession>
<gene>
    <name evidence="7" type="primary">LOC120255703</name>
</gene>
<sequence length="129" mass="15434">MLDACYLICISEILDSIFLSALKYHVFPDNFYHPRVINSFYSFLWDATDDRDLSDLSRIFKFKTHHFLTILLYERQWVYYWVIGSNLISRSMHMDIQTFGHLRHNYLNIIHNLGIGYLCGDFSGFFFRG</sequence>
<reference evidence="7" key="1">
    <citation type="submission" date="2025-08" db="UniProtKB">
        <authorList>
            <consortium name="RefSeq"/>
        </authorList>
    </citation>
    <scope>IDENTIFICATION</scope>
</reference>
<dbReference type="GeneID" id="120255703"/>
<evidence type="ECO:0000256" key="4">
    <source>
        <dbReference type="ARBA" id="ARBA00023136"/>
    </source>
</evidence>
<evidence type="ECO:0000313" key="6">
    <source>
        <dbReference type="Proteomes" id="UP001515500"/>
    </source>
</evidence>
<comment type="subcellular location">
    <subcellularLocation>
        <location evidence="1">Membrane</location>
        <topology evidence="1">Multi-pass membrane protein</topology>
    </subcellularLocation>
</comment>
<evidence type="ECO:0000256" key="3">
    <source>
        <dbReference type="ARBA" id="ARBA00022989"/>
    </source>
</evidence>
<dbReference type="AlphaFoldDB" id="A0AB40AW95"/>
<keyword evidence="2" id="KW-0812">Transmembrane</keyword>
<proteinExistence type="predicted"/>
<dbReference type="RefSeq" id="XP_039119400.1">
    <property type="nucleotide sequence ID" value="XM_039263466.1"/>
</dbReference>
<keyword evidence="4" id="KW-0472">Membrane</keyword>
<dbReference type="Proteomes" id="UP001515500">
    <property type="component" value="Unplaced"/>
</dbReference>
<name>A0AB40AW95_DIOCR</name>